<feature type="transmembrane region" description="Helical" evidence="1">
    <location>
        <begin position="65"/>
        <end position="82"/>
    </location>
</feature>
<feature type="transmembrane region" description="Helical" evidence="1">
    <location>
        <begin position="21"/>
        <end position="45"/>
    </location>
</feature>
<evidence type="ECO:0000313" key="3">
    <source>
        <dbReference type="Proteomes" id="UP001338309"/>
    </source>
</evidence>
<evidence type="ECO:0000313" key="2">
    <source>
        <dbReference type="EMBL" id="GMQ27491.1"/>
    </source>
</evidence>
<keyword evidence="1" id="KW-0472">Membrane</keyword>
<accession>A0ABQ6PI42</accession>
<dbReference type="EMBL" id="BTPD01000001">
    <property type="protein sequence ID" value="GMQ27491.1"/>
    <property type="molecule type" value="Genomic_DNA"/>
</dbReference>
<evidence type="ECO:0000256" key="1">
    <source>
        <dbReference type="SAM" id="Phobius"/>
    </source>
</evidence>
<keyword evidence="1" id="KW-1133">Transmembrane helix</keyword>
<proteinExistence type="predicted"/>
<evidence type="ECO:0008006" key="4">
    <source>
        <dbReference type="Google" id="ProtNLM"/>
    </source>
</evidence>
<gene>
    <name evidence="2" type="ORF">Aconfl_01330</name>
</gene>
<dbReference type="Proteomes" id="UP001338309">
    <property type="component" value="Unassembled WGS sequence"/>
</dbReference>
<sequence length="237" mass="27300">MSKRGRAHIFASDQNCLFLKHYCLEFGHVFFSTAYFLLLELVFWFGIGLENQDGSLNQLFMKPKFSFDAVLILLLLLVLSCQNQDDVQPASKPFVGTWIPVSEDFIAIYANGEEMTLSQFGREVLGFQEEEASFQAKSYLESTLIGPVFWDKTRMVFFSDGSFSVQKGGNTEFGQWNEINENQTLRLIPNPDSDSFFDFEVKKLNTTELILSKKAELEFLEDPREIWEVEVLIHLKN</sequence>
<keyword evidence="3" id="KW-1185">Reference proteome</keyword>
<name>A0ABQ6PI42_9BACT</name>
<reference evidence="2 3" key="1">
    <citation type="submission" date="2023-08" db="EMBL/GenBank/DDBJ databases">
        <title>Draft genome sequence of Algoriphagus confluentis.</title>
        <authorList>
            <person name="Takatani N."/>
            <person name="Hosokawa M."/>
            <person name="Sawabe T."/>
        </authorList>
    </citation>
    <scope>NUCLEOTIDE SEQUENCE [LARGE SCALE GENOMIC DNA]</scope>
    <source>
        <strain evidence="2 3">NBRC 111222</strain>
    </source>
</reference>
<protein>
    <recommendedName>
        <fullName evidence="4">Lipocalin-like domain-containing protein</fullName>
    </recommendedName>
</protein>
<keyword evidence="1" id="KW-0812">Transmembrane</keyword>
<comment type="caution">
    <text evidence="2">The sequence shown here is derived from an EMBL/GenBank/DDBJ whole genome shotgun (WGS) entry which is preliminary data.</text>
</comment>
<organism evidence="2 3">
    <name type="scientific">Algoriphagus confluentis</name>
    <dbReference type="NCBI Taxonomy" id="1697556"/>
    <lineage>
        <taxon>Bacteria</taxon>
        <taxon>Pseudomonadati</taxon>
        <taxon>Bacteroidota</taxon>
        <taxon>Cytophagia</taxon>
        <taxon>Cytophagales</taxon>
        <taxon>Cyclobacteriaceae</taxon>
        <taxon>Algoriphagus</taxon>
    </lineage>
</organism>